<sequence length="676" mass="79488">MISLEEFHQNLLQSILTDTQSRGLTHSKSFFENICESLVEIAELTRNYTQAQYTKRGMEIYGYDYDEEREVLTLITQIFFQEEALQTLNLDEISTKFRQLKTFLDKCSQEIYKEMEEGFEHYSMAYQIYHYLEQDKIKKIRLLLISDGKATRNLKEIPNEHFKDIEIEHLVIDIEYLYKTYTSQNASSDFEVELKIPALKVDSFDDYESYLAVMDAKTLVEIYDKYGQRLLERNIRTFLQFRGNVNRGLKNTIEYEPHKFFAYNNGITAVASGVEIDSQGNIIKIQNFQIVNGGQTSSAIYAAYKNAKSDISSVYVQMKLSIVLNDKSQDNFVTKIVEYANTQNKVNKSDFFSNSPFHKEFKDYSKRVYAPAIGGVQRRTHWFYERVRGEYLNEQAYLTQAEKKKFQLENPKSQVIEKTFLAKSEMVWLQKPHIVSKGAQDSFSEFAKEITNQLEKDALHITEMYFKEAVAKIIIFKALEKLVSNAKWYDGGYRAQIVAYTLSYMSYHLNKNNQYLNFLLIWENQCVDKKFLEALDTIAQNVYENIMNPPDDDTNITQWCKKELCWKSIKDKDFILHISDDLLMDNDDKRKILRDSKKEKRLDSSIEIESFVIRLEKEKWLNLLEHYKKNDFLDLSQMQVDILEKFVNGMLPLPSPKQCKVLYDMHTKAIDENIIL</sequence>
<gene>
    <name evidence="3" type="ORF">HMPREF2086_00252</name>
</gene>
<protein>
    <recommendedName>
        <fullName evidence="5">Abortive phage infection protein</fullName>
    </recommendedName>
</protein>
<feature type="domain" description="Abortive phage infection protein C-terminal" evidence="1">
    <location>
        <begin position="231"/>
        <end position="550"/>
    </location>
</feature>
<keyword evidence="4" id="KW-1185">Reference proteome</keyword>
<evidence type="ECO:0000259" key="1">
    <source>
        <dbReference type="Pfam" id="PF10592"/>
    </source>
</evidence>
<dbReference type="STRING" id="1357400.HMPREF2086_00252"/>
<comment type="caution">
    <text evidence="3">The sequence shown here is derived from an EMBL/GenBank/DDBJ whole genome shotgun (WGS) entry which is preliminary data.</text>
</comment>
<dbReference type="Pfam" id="PF22879">
    <property type="entry name" value="AIPR_N"/>
    <property type="match status" value="1"/>
</dbReference>
<dbReference type="RefSeq" id="WP_023926920.1">
    <property type="nucleotide sequence ID" value="NZ_KI669454.1"/>
</dbReference>
<accession>V8CBX7</accession>
<proteinExistence type="predicted"/>
<reference evidence="3 4" key="1">
    <citation type="journal article" date="2014" name="Genome Announc.">
        <title>Draft genome sequences of six enterohepatic helicobacter species isolated from humans and one from rhesus macaques.</title>
        <authorList>
            <person name="Shen Z."/>
            <person name="Sheh A."/>
            <person name="Young S.K."/>
            <person name="Abouelliel A."/>
            <person name="Ward D.V."/>
            <person name="Earl A.M."/>
            <person name="Fox J.G."/>
        </authorList>
    </citation>
    <scope>NUCLEOTIDE SEQUENCE [LARGE SCALE GENOMIC DNA]</scope>
    <source>
        <strain evidence="3 4">MIT 99-5501</strain>
    </source>
</reference>
<dbReference type="Pfam" id="PF10592">
    <property type="entry name" value="AIPR"/>
    <property type="match status" value="1"/>
</dbReference>
<evidence type="ECO:0000259" key="2">
    <source>
        <dbReference type="Pfam" id="PF22879"/>
    </source>
</evidence>
<dbReference type="AlphaFoldDB" id="V8CBX7"/>
<evidence type="ECO:0000313" key="4">
    <source>
        <dbReference type="Proteomes" id="UP000018731"/>
    </source>
</evidence>
<evidence type="ECO:0008006" key="5">
    <source>
        <dbReference type="Google" id="ProtNLM"/>
    </source>
</evidence>
<dbReference type="InterPro" id="IPR018891">
    <property type="entry name" value="AIPR_C"/>
</dbReference>
<dbReference type="HOGENOM" id="CLU_019647_0_0_7"/>
<dbReference type="PATRIC" id="fig|1357400.3.peg.357"/>
<evidence type="ECO:0000313" key="3">
    <source>
        <dbReference type="EMBL" id="ETD24918.1"/>
    </source>
</evidence>
<dbReference type="EMBL" id="AZJI01000001">
    <property type="protein sequence ID" value="ETD24918.1"/>
    <property type="molecule type" value="Genomic_DNA"/>
</dbReference>
<dbReference type="eggNOG" id="ENOG502Z7VT">
    <property type="taxonomic scope" value="Bacteria"/>
</dbReference>
<dbReference type="InterPro" id="IPR055101">
    <property type="entry name" value="AIPR_N"/>
</dbReference>
<feature type="domain" description="Abortive infection phage resistance protein N-terminal" evidence="2">
    <location>
        <begin position="30"/>
        <end position="179"/>
    </location>
</feature>
<organism evidence="3 4">
    <name type="scientific">Helicobacter macacae MIT 99-5501</name>
    <dbReference type="NCBI Taxonomy" id="1357400"/>
    <lineage>
        <taxon>Bacteria</taxon>
        <taxon>Pseudomonadati</taxon>
        <taxon>Campylobacterota</taxon>
        <taxon>Epsilonproteobacteria</taxon>
        <taxon>Campylobacterales</taxon>
        <taxon>Helicobacteraceae</taxon>
        <taxon>Helicobacter</taxon>
    </lineage>
</organism>
<dbReference type="Proteomes" id="UP000018731">
    <property type="component" value="Unassembled WGS sequence"/>
</dbReference>
<name>V8CBX7_9HELI</name>
<dbReference type="OrthoDB" id="9806213at2"/>